<evidence type="ECO:0000313" key="3">
    <source>
        <dbReference type="Proteomes" id="UP001055286"/>
    </source>
</evidence>
<dbReference type="AlphaFoldDB" id="A0AA37M3Y7"/>
<evidence type="ECO:0000256" key="1">
    <source>
        <dbReference type="SAM" id="Phobius"/>
    </source>
</evidence>
<dbReference type="EMBL" id="BPQJ01000007">
    <property type="protein sequence ID" value="GJD61750.1"/>
    <property type="molecule type" value="Genomic_DNA"/>
</dbReference>
<keyword evidence="3" id="KW-1185">Reference proteome</keyword>
<name>A0AA37M3Y7_9HYPH</name>
<protein>
    <submittedName>
        <fullName evidence="2">Uncharacterized protein</fullName>
    </submittedName>
</protein>
<organism evidence="2 3">
    <name type="scientific">Methylobacterium frigidaeris</name>
    <dbReference type="NCBI Taxonomy" id="2038277"/>
    <lineage>
        <taxon>Bacteria</taxon>
        <taxon>Pseudomonadati</taxon>
        <taxon>Pseudomonadota</taxon>
        <taxon>Alphaproteobacteria</taxon>
        <taxon>Hyphomicrobiales</taxon>
        <taxon>Methylobacteriaceae</taxon>
        <taxon>Methylobacterium</taxon>
    </lineage>
</organism>
<dbReference type="Proteomes" id="UP001055286">
    <property type="component" value="Unassembled WGS sequence"/>
</dbReference>
<reference evidence="2" key="1">
    <citation type="journal article" date="2016" name="Front. Microbiol.">
        <title>Genome Sequence of the Piezophilic, Mesophilic Sulfate-Reducing Bacterium Desulfovibrio indicus J2T.</title>
        <authorList>
            <person name="Cao J."/>
            <person name="Maignien L."/>
            <person name="Shao Z."/>
            <person name="Alain K."/>
            <person name="Jebbar M."/>
        </authorList>
    </citation>
    <scope>NUCLEOTIDE SEQUENCE</scope>
    <source>
        <strain evidence="2">JCM 32048</strain>
    </source>
</reference>
<proteinExistence type="predicted"/>
<feature type="transmembrane region" description="Helical" evidence="1">
    <location>
        <begin position="43"/>
        <end position="63"/>
    </location>
</feature>
<evidence type="ECO:0000313" key="2">
    <source>
        <dbReference type="EMBL" id="GJD61750.1"/>
    </source>
</evidence>
<reference evidence="2" key="2">
    <citation type="submission" date="2021-08" db="EMBL/GenBank/DDBJ databases">
        <authorList>
            <person name="Tani A."/>
            <person name="Ola A."/>
            <person name="Ogura Y."/>
            <person name="Katsura K."/>
            <person name="Hayashi T."/>
        </authorList>
    </citation>
    <scope>NUCLEOTIDE SEQUENCE</scope>
    <source>
        <strain evidence="2">JCM 32048</strain>
    </source>
</reference>
<comment type="caution">
    <text evidence="2">The sequence shown here is derived from an EMBL/GenBank/DDBJ whole genome shotgun (WGS) entry which is preliminary data.</text>
</comment>
<keyword evidence="1" id="KW-0472">Membrane</keyword>
<keyword evidence="1" id="KW-0812">Transmembrane</keyword>
<gene>
    <name evidence="2" type="ORF">MPEAHAMD_1896</name>
</gene>
<keyword evidence="1" id="KW-1133">Transmembrane helix</keyword>
<accession>A0AA37M3Y7</accession>
<sequence>MLSMAPARTLRPLCALVGIVRECLIMAPPSHKPECITSRVRPALLGVALIVLVIALLVYAGVFGPR</sequence>